<organism evidence="6 7">
    <name type="scientific">Aquamicrobium zhengzhouense</name>
    <dbReference type="NCBI Taxonomy" id="2781738"/>
    <lineage>
        <taxon>Bacteria</taxon>
        <taxon>Pseudomonadati</taxon>
        <taxon>Pseudomonadota</taxon>
        <taxon>Alphaproteobacteria</taxon>
        <taxon>Hyphomicrobiales</taxon>
        <taxon>Phyllobacteriaceae</taxon>
        <taxon>Aquamicrobium</taxon>
    </lineage>
</organism>
<dbReference type="PANTHER" id="PTHR30349:SF64">
    <property type="entry name" value="PROPHAGE INTEGRASE INTD-RELATED"/>
    <property type="match status" value="1"/>
</dbReference>
<dbReference type="SUPFAM" id="SSF56349">
    <property type="entry name" value="DNA breaking-rejoining enzymes"/>
    <property type="match status" value="1"/>
</dbReference>
<dbReference type="Pfam" id="PF00589">
    <property type="entry name" value="Phage_integrase"/>
    <property type="match status" value="1"/>
</dbReference>
<evidence type="ECO:0000256" key="2">
    <source>
        <dbReference type="ARBA" id="ARBA00022908"/>
    </source>
</evidence>
<evidence type="ECO:0000313" key="7">
    <source>
        <dbReference type="Proteomes" id="UP000601789"/>
    </source>
</evidence>
<keyword evidence="7" id="KW-1185">Reference proteome</keyword>
<comment type="similarity">
    <text evidence="1">Belongs to the 'phage' integrase family.</text>
</comment>
<dbReference type="Gene3D" id="1.10.443.10">
    <property type="entry name" value="Intergrase catalytic core"/>
    <property type="match status" value="1"/>
</dbReference>
<dbReference type="RefSeq" id="WP_198476871.1">
    <property type="nucleotide sequence ID" value="NZ_JADGMQ010000008.1"/>
</dbReference>
<evidence type="ECO:0000313" key="6">
    <source>
        <dbReference type="EMBL" id="MBI1621470.1"/>
    </source>
</evidence>
<name>A0ABS0SDU2_9HYPH</name>
<dbReference type="Proteomes" id="UP000601789">
    <property type="component" value="Unassembled WGS sequence"/>
</dbReference>
<dbReference type="InterPro" id="IPR010998">
    <property type="entry name" value="Integrase_recombinase_N"/>
</dbReference>
<keyword evidence="2" id="KW-0229">DNA integration</keyword>
<dbReference type="InterPro" id="IPR050090">
    <property type="entry name" value="Tyrosine_recombinase_XerCD"/>
</dbReference>
<keyword evidence="4" id="KW-0233">DNA recombination</keyword>
<dbReference type="EMBL" id="JADGMQ010000008">
    <property type="protein sequence ID" value="MBI1621470.1"/>
    <property type="molecule type" value="Genomic_DNA"/>
</dbReference>
<evidence type="ECO:0000256" key="4">
    <source>
        <dbReference type="ARBA" id="ARBA00023172"/>
    </source>
</evidence>
<feature type="domain" description="Tyr recombinase" evidence="5">
    <location>
        <begin position="176"/>
        <end position="348"/>
    </location>
</feature>
<dbReference type="PROSITE" id="PS51898">
    <property type="entry name" value="TYR_RECOMBINASE"/>
    <property type="match status" value="1"/>
</dbReference>
<evidence type="ECO:0000256" key="3">
    <source>
        <dbReference type="ARBA" id="ARBA00023125"/>
    </source>
</evidence>
<proteinExistence type="inferred from homology"/>
<protein>
    <submittedName>
        <fullName evidence="6">Tyrosine-type recombinase/integrase</fullName>
    </submittedName>
</protein>
<keyword evidence="3" id="KW-0238">DNA-binding</keyword>
<gene>
    <name evidence="6" type="ORF">IOD40_12450</name>
</gene>
<comment type="caution">
    <text evidence="6">The sequence shown here is derived from an EMBL/GenBank/DDBJ whole genome shotgun (WGS) entry which is preliminary data.</text>
</comment>
<reference evidence="6 7" key="1">
    <citation type="submission" date="2020-10" db="EMBL/GenBank/DDBJ databases">
        <title>Aquamicrobium zhengzhouensis sp. nov., a exopolysaccharide producing bacterium isolated from farmland soil.</title>
        <authorList>
            <person name="Wang X."/>
        </authorList>
    </citation>
    <scope>NUCLEOTIDE SEQUENCE [LARGE SCALE GENOMIC DNA]</scope>
    <source>
        <strain evidence="7">cd-1</strain>
    </source>
</reference>
<dbReference type="Gene3D" id="1.10.150.130">
    <property type="match status" value="1"/>
</dbReference>
<evidence type="ECO:0000259" key="5">
    <source>
        <dbReference type="PROSITE" id="PS51898"/>
    </source>
</evidence>
<dbReference type="InterPro" id="IPR002104">
    <property type="entry name" value="Integrase_catalytic"/>
</dbReference>
<dbReference type="InterPro" id="IPR011010">
    <property type="entry name" value="DNA_brk_join_enz"/>
</dbReference>
<dbReference type="PANTHER" id="PTHR30349">
    <property type="entry name" value="PHAGE INTEGRASE-RELATED"/>
    <property type="match status" value="1"/>
</dbReference>
<accession>A0ABS0SDU2</accession>
<sequence>MPKKLPKGVSIDRDRHGNVRLYFRMAGKPKVRLREAPGTKEFDQEVACARLGIPHVVKSEPAEPLRDTASEGSFQWLVQQYHTRALVKLAHAVMGRRKRILDEVCESKHKGKRRGALPYALLERKHVLEIRDELRATPGAQNDIVKTISAMYGWAVESDLAKINPALGIKRLRSGDGFHTWSREEVAQFEDHHPAGSKARLALHLAMFTGLRLSDLAIVGRQHIRNGWLTIRPGKTKKSSGVLVELPVIAPLQATIDQCKTGDLTFLVTEFNKPFSVNGLGNKMRQWCDEAGLPQCSTHGLRKAGATIAAENGATDEELMAIFGWTTKQQTTHYTKNASRKRIAAGAAHKLIPEQKMDETVPPKNAMVKSGTKTVN</sequence>
<dbReference type="InterPro" id="IPR013762">
    <property type="entry name" value="Integrase-like_cat_sf"/>
</dbReference>
<evidence type="ECO:0000256" key="1">
    <source>
        <dbReference type="ARBA" id="ARBA00008857"/>
    </source>
</evidence>